<evidence type="ECO:0000259" key="1">
    <source>
        <dbReference type="Pfam" id="PF03732"/>
    </source>
</evidence>
<organism evidence="2 3">
    <name type="scientific">Solanum verrucosum</name>
    <dbReference type="NCBI Taxonomy" id="315347"/>
    <lineage>
        <taxon>Eukaryota</taxon>
        <taxon>Viridiplantae</taxon>
        <taxon>Streptophyta</taxon>
        <taxon>Embryophyta</taxon>
        <taxon>Tracheophyta</taxon>
        <taxon>Spermatophyta</taxon>
        <taxon>Magnoliopsida</taxon>
        <taxon>eudicotyledons</taxon>
        <taxon>Gunneridae</taxon>
        <taxon>Pentapetalae</taxon>
        <taxon>asterids</taxon>
        <taxon>lamiids</taxon>
        <taxon>Solanales</taxon>
        <taxon>Solanaceae</taxon>
        <taxon>Solanoideae</taxon>
        <taxon>Solaneae</taxon>
        <taxon>Solanum</taxon>
    </lineage>
</organism>
<evidence type="ECO:0000313" key="2">
    <source>
        <dbReference type="EMBL" id="WMV13383.1"/>
    </source>
</evidence>
<reference evidence="2" key="1">
    <citation type="submission" date="2023-08" db="EMBL/GenBank/DDBJ databases">
        <title>A de novo genome assembly of Solanum verrucosum Schlechtendal, a Mexican diploid species geographically isolated from the other diploid A-genome species in potato relatives.</title>
        <authorList>
            <person name="Hosaka K."/>
        </authorList>
    </citation>
    <scope>NUCLEOTIDE SEQUENCE</scope>
    <source>
        <tissue evidence="2">Young leaves</tissue>
    </source>
</reference>
<gene>
    <name evidence="2" type="ORF">MTR67_006768</name>
</gene>
<dbReference type="EMBL" id="CP133613">
    <property type="protein sequence ID" value="WMV13383.1"/>
    <property type="molecule type" value="Genomic_DNA"/>
</dbReference>
<protein>
    <recommendedName>
        <fullName evidence="1">Retrotransposon gag domain-containing protein</fullName>
    </recommendedName>
</protein>
<name>A0AAF0PYY0_SOLVR</name>
<dbReference type="InterPro" id="IPR005162">
    <property type="entry name" value="Retrotrans_gag_dom"/>
</dbReference>
<dbReference type="Pfam" id="PF03732">
    <property type="entry name" value="Retrotrans_gag"/>
    <property type="match status" value="1"/>
</dbReference>
<keyword evidence="3" id="KW-1185">Reference proteome</keyword>
<dbReference type="Proteomes" id="UP001234989">
    <property type="component" value="Chromosome 2"/>
</dbReference>
<proteinExistence type="predicted"/>
<dbReference type="AlphaFoldDB" id="A0AAF0PYY0"/>
<feature type="domain" description="Retrotransposon gag" evidence="1">
    <location>
        <begin position="81"/>
        <end position="143"/>
    </location>
</feature>
<accession>A0AAF0PYY0</accession>
<sequence length="144" mass="16464">MVQTKAVTSQTQALTVQANREVRPQVVPNVSTMASRLRDFTRMNPPIFLGSKMNEDPQEFFKKVYKIVEAMGVTAIEKAELAGYQLKDVAQVWHTQLKDNRPLRAGPISWEVFMKAFVDRFFPREKREAKVEEFINLCQGGMGV</sequence>
<evidence type="ECO:0000313" key="3">
    <source>
        <dbReference type="Proteomes" id="UP001234989"/>
    </source>
</evidence>